<comment type="similarity">
    <text evidence="2">Belongs to the TFIIB family.</text>
</comment>
<evidence type="ECO:0000256" key="14">
    <source>
        <dbReference type="PROSITE-ProRule" id="PRU00469"/>
    </source>
</evidence>
<dbReference type="InterPro" id="IPR000812">
    <property type="entry name" value="TFIIB"/>
</dbReference>
<evidence type="ECO:0000256" key="10">
    <source>
        <dbReference type="ARBA" id="ARBA00023242"/>
    </source>
</evidence>
<dbReference type="PRINTS" id="PR00685">
    <property type="entry name" value="TIFACTORIIB"/>
</dbReference>
<dbReference type="Pfam" id="PF08271">
    <property type="entry name" value="Zn_Ribbon_TF"/>
    <property type="match status" value="1"/>
</dbReference>
<evidence type="ECO:0000256" key="7">
    <source>
        <dbReference type="ARBA" id="ARBA00023015"/>
    </source>
</evidence>
<dbReference type="Ensembl" id="ENSORLT00015010282.1">
    <property type="protein sequence ID" value="ENSORLP00015002855.1"/>
    <property type="gene ID" value="ENSORLG00015000093.1"/>
</dbReference>
<feature type="region of interest" description="Disordered" evidence="15">
    <location>
        <begin position="399"/>
        <end position="419"/>
    </location>
</feature>
<dbReference type="SUPFAM" id="SSF47954">
    <property type="entry name" value="Cyclin-like"/>
    <property type="match status" value="2"/>
</dbReference>
<dbReference type="InterPro" id="IPR054078">
    <property type="entry name" value="BRF2-like_C"/>
</dbReference>
<evidence type="ECO:0000256" key="2">
    <source>
        <dbReference type="ARBA" id="ARBA00010857"/>
    </source>
</evidence>
<evidence type="ECO:0000256" key="5">
    <source>
        <dbReference type="ARBA" id="ARBA00022771"/>
    </source>
</evidence>
<evidence type="ECO:0000256" key="9">
    <source>
        <dbReference type="ARBA" id="ARBA00023163"/>
    </source>
</evidence>
<reference evidence="17" key="3">
    <citation type="submission" date="2025-08" db="UniProtKB">
        <authorList>
            <consortium name="Ensembl"/>
        </authorList>
    </citation>
    <scope>IDENTIFICATION</scope>
    <source>
        <strain evidence="17">HSOK</strain>
    </source>
</reference>
<keyword evidence="3" id="KW-0479">Metal-binding</keyword>
<dbReference type="GO" id="GO:0005634">
    <property type="term" value="C:nucleus"/>
    <property type="evidence" value="ECO:0007669"/>
    <property type="project" value="UniProtKB-SubCell"/>
</dbReference>
<dbReference type="SUPFAM" id="SSF57783">
    <property type="entry name" value="Zinc beta-ribbon"/>
    <property type="match status" value="1"/>
</dbReference>
<keyword evidence="6" id="KW-0862">Zinc</keyword>
<dbReference type="Gene3D" id="1.10.472.10">
    <property type="entry name" value="Cyclin-like"/>
    <property type="match status" value="2"/>
</dbReference>
<protein>
    <recommendedName>
        <fullName evidence="11">Transcription factor IIIB 50 kDa subunit</fullName>
    </recommendedName>
    <alternativeName>
        <fullName evidence="12">B-related factor 2</fullName>
    </alternativeName>
</protein>
<evidence type="ECO:0000256" key="6">
    <source>
        <dbReference type="ARBA" id="ARBA00022833"/>
    </source>
</evidence>
<evidence type="ECO:0000256" key="3">
    <source>
        <dbReference type="ARBA" id="ARBA00022723"/>
    </source>
</evidence>
<evidence type="ECO:0000313" key="18">
    <source>
        <dbReference type="Proteomes" id="UP000265200"/>
    </source>
</evidence>
<name>A0A3P9H4W8_ORYLA</name>
<dbReference type="GO" id="GO:0070897">
    <property type="term" value="P:transcription preinitiation complex assembly"/>
    <property type="evidence" value="ECO:0007669"/>
    <property type="project" value="InterPro"/>
</dbReference>
<evidence type="ECO:0000313" key="17">
    <source>
        <dbReference type="Ensembl" id="ENSORLP00015002855.1"/>
    </source>
</evidence>
<keyword evidence="9" id="KW-0804">Transcription</keyword>
<evidence type="ECO:0000256" key="15">
    <source>
        <dbReference type="SAM" id="MobiDB-lite"/>
    </source>
</evidence>
<dbReference type="PANTHER" id="PTHR11618">
    <property type="entry name" value="TRANSCRIPTION INITIATION FACTOR IIB-RELATED"/>
    <property type="match status" value="1"/>
</dbReference>
<dbReference type="Proteomes" id="UP000265200">
    <property type="component" value="Chromosome 12"/>
</dbReference>
<dbReference type="InterPro" id="IPR036915">
    <property type="entry name" value="Cyclin-like_sf"/>
</dbReference>
<keyword evidence="10" id="KW-0539">Nucleus</keyword>
<evidence type="ECO:0000256" key="11">
    <source>
        <dbReference type="ARBA" id="ARBA00039848"/>
    </source>
</evidence>
<dbReference type="PROSITE" id="PS51134">
    <property type="entry name" value="ZF_TFIIB"/>
    <property type="match status" value="1"/>
</dbReference>
<proteinExistence type="inferred from homology"/>
<keyword evidence="7" id="KW-0805">Transcription regulation</keyword>
<accession>A0A3P9H4W8</accession>
<feature type="compositionally biased region" description="Low complexity" evidence="15">
    <location>
        <begin position="327"/>
        <end position="336"/>
    </location>
</feature>
<feature type="compositionally biased region" description="Polar residues" evidence="15">
    <location>
        <begin position="370"/>
        <end position="383"/>
    </location>
</feature>
<organism evidence="17 18">
    <name type="scientific">Oryzias latipes</name>
    <name type="common">Japanese rice fish</name>
    <name type="synonym">Japanese killifish</name>
    <dbReference type="NCBI Taxonomy" id="8090"/>
    <lineage>
        <taxon>Eukaryota</taxon>
        <taxon>Metazoa</taxon>
        <taxon>Chordata</taxon>
        <taxon>Craniata</taxon>
        <taxon>Vertebrata</taxon>
        <taxon>Euteleostomi</taxon>
        <taxon>Actinopterygii</taxon>
        <taxon>Neopterygii</taxon>
        <taxon>Teleostei</taxon>
        <taxon>Neoteleostei</taxon>
        <taxon>Acanthomorphata</taxon>
        <taxon>Ovalentaria</taxon>
        <taxon>Atherinomorphae</taxon>
        <taxon>Beloniformes</taxon>
        <taxon>Adrianichthyidae</taxon>
        <taxon>Oryziinae</taxon>
        <taxon>Oryzias</taxon>
    </lineage>
</organism>
<sequence length="448" mass="49700">MSRASMRCPGCGSSNIVDDDLYCQAQLVCADCGSVVSEGSLAEESFNGPDISYSRTTAVTRKPCVNLIQGLERVKEISRILRVRREIEELALTYYKQAYEHETFLHVTLQRKEILGGCCVLASCRQQRWPITVGTISCLLNGDPAAVGEVYQEMIKVLNIQAPTFSVTDVMEAHCQEYKVSLGHVPEELAEDSKGLTKRAIALVELAADSWIVTGRQPLPIMMAAVYLAWQSLKPNAQRLKMSLEKFCKLAKVQKSKTAGTRITEMKGMLYKLGKEIPWYKEVLTPDNVVSLVGDILQHRFSLLRRALKSHELSLLEKCPAGQVNPSSAETSSSSEVSEHAGQTPVKSSVNAEKEKQGGDGDKSLKSPSEESNPQTQELTQNWGKRVLFAPPCVVNAKRKRAERPPLHVTGDEEISDSEIESYIRTPQEARDFAMMQEKLFTSNNESS</sequence>
<reference key="1">
    <citation type="journal article" date="2007" name="Nature">
        <title>The medaka draft genome and insights into vertebrate genome evolution.</title>
        <authorList>
            <person name="Kasahara M."/>
            <person name="Naruse K."/>
            <person name="Sasaki S."/>
            <person name="Nakatani Y."/>
            <person name="Qu W."/>
            <person name="Ahsan B."/>
            <person name="Yamada T."/>
            <person name="Nagayasu Y."/>
            <person name="Doi K."/>
            <person name="Kasai Y."/>
            <person name="Jindo T."/>
            <person name="Kobayashi D."/>
            <person name="Shimada A."/>
            <person name="Toyoda A."/>
            <person name="Kuroki Y."/>
            <person name="Fujiyama A."/>
            <person name="Sasaki T."/>
            <person name="Shimizu A."/>
            <person name="Asakawa S."/>
            <person name="Shimizu N."/>
            <person name="Hashimoto S."/>
            <person name="Yang J."/>
            <person name="Lee Y."/>
            <person name="Matsushima K."/>
            <person name="Sugano S."/>
            <person name="Sakaizumi M."/>
            <person name="Narita T."/>
            <person name="Ohishi K."/>
            <person name="Haga S."/>
            <person name="Ohta F."/>
            <person name="Nomoto H."/>
            <person name="Nogata K."/>
            <person name="Morishita T."/>
            <person name="Endo T."/>
            <person name="Shin-I T."/>
            <person name="Takeda H."/>
            <person name="Morishita S."/>
            <person name="Kohara Y."/>
        </authorList>
    </citation>
    <scope>NUCLEOTIDE SEQUENCE [LARGE SCALE GENOMIC DNA]</scope>
    <source>
        <strain>Hd-rR</strain>
    </source>
</reference>
<dbReference type="Gene3D" id="2.20.25.10">
    <property type="match status" value="1"/>
</dbReference>
<reference evidence="17" key="4">
    <citation type="submission" date="2025-09" db="UniProtKB">
        <authorList>
            <consortium name="Ensembl"/>
        </authorList>
    </citation>
    <scope>IDENTIFICATION</scope>
    <source>
        <strain evidence="17">HSOK</strain>
    </source>
</reference>
<dbReference type="Pfam" id="PF21886">
    <property type="entry name" value="BRF2-like_C_cyclin_rpt"/>
    <property type="match status" value="1"/>
</dbReference>
<dbReference type="FunFam" id="1.10.472.10:FF:000223">
    <property type="entry name" value="BRF2, RNA polymerase III transcription initiation factor subunit"/>
    <property type="match status" value="1"/>
</dbReference>
<feature type="domain" description="TFIIB-type" evidence="16">
    <location>
        <begin position="4"/>
        <end position="37"/>
    </location>
</feature>
<reference evidence="17 18" key="2">
    <citation type="submission" date="2017-04" db="EMBL/GenBank/DDBJ databases">
        <title>CpG methylation of centromeres and impact of large insertions on vertebrate speciation.</title>
        <authorList>
            <person name="Ichikawa K."/>
            <person name="Yoshimura J."/>
            <person name="Morishita S."/>
        </authorList>
    </citation>
    <scope>NUCLEOTIDE SEQUENCE</scope>
    <source>
        <strain evidence="17 18">HSOK</strain>
    </source>
</reference>
<dbReference type="AlphaFoldDB" id="A0A3P9H4W8"/>
<comment type="function">
    <text evidence="13">General activator of RNA polymerase III transcription. Factor exclusively required for RNA polymerase III transcription of genes with promoter elements upstream of the initiation sites. Contributes to the regulation of gene expression; functions as activator in the absence of oxidative stress. Down-regulates expression of target genes in response to oxidative stress. Overexpression protects cells against apoptosis in response to oxidative stress.</text>
</comment>
<evidence type="ECO:0000256" key="1">
    <source>
        <dbReference type="ARBA" id="ARBA00004123"/>
    </source>
</evidence>
<dbReference type="GO" id="GO:0008270">
    <property type="term" value="F:zinc ion binding"/>
    <property type="evidence" value="ECO:0007669"/>
    <property type="project" value="UniProtKB-KW"/>
</dbReference>
<feature type="compositionally biased region" description="Basic and acidic residues" evidence="15">
    <location>
        <begin position="352"/>
        <end position="369"/>
    </location>
</feature>
<feature type="region of interest" description="Disordered" evidence="15">
    <location>
        <begin position="321"/>
        <end position="384"/>
    </location>
</feature>
<keyword evidence="5 14" id="KW-0863">Zinc-finger</keyword>
<keyword evidence="8" id="KW-0010">Activator</keyword>
<evidence type="ECO:0000259" key="16">
    <source>
        <dbReference type="PROSITE" id="PS51134"/>
    </source>
</evidence>
<evidence type="ECO:0000256" key="13">
    <source>
        <dbReference type="ARBA" id="ARBA00045875"/>
    </source>
</evidence>
<dbReference type="PANTHER" id="PTHR11618:SF5">
    <property type="entry name" value="TRANSCRIPTION FACTOR IIIB 50 KDA SUBUNIT"/>
    <property type="match status" value="1"/>
</dbReference>
<evidence type="ECO:0000256" key="12">
    <source>
        <dbReference type="ARBA" id="ARBA00042630"/>
    </source>
</evidence>
<evidence type="ECO:0000256" key="4">
    <source>
        <dbReference type="ARBA" id="ARBA00022737"/>
    </source>
</evidence>
<comment type="subcellular location">
    <subcellularLocation>
        <location evidence="1">Nucleus</location>
    </subcellularLocation>
</comment>
<keyword evidence="4" id="KW-0677">Repeat</keyword>
<evidence type="ECO:0000256" key="8">
    <source>
        <dbReference type="ARBA" id="ARBA00023159"/>
    </source>
</evidence>
<dbReference type="InterPro" id="IPR013137">
    <property type="entry name" value="Znf_TFIIB"/>
</dbReference>